<evidence type="ECO:0000313" key="3">
    <source>
        <dbReference type="Proteomes" id="UP001597263"/>
    </source>
</evidence>
<dbReference type="InterPro" id="IPR052189">
    <property type="entry name" value="L-asp_N-monooxygenase_NS-form"/>
</dbReference>
<feature type="domain" description="FAD-dependent urate hydroxylase HpyO/Asp monooxygenase CreE-like FAD/NAD(P)-binding" evidence="1">
    <location>
        <begin position="5"/>
        <end position="167"/>
    </location>
</feature>
<dbReference type="InterPro" id="IPR036188">
    <property type="entry name" value="FAD/NAD-bd_sf"/>
</dbReference>
<evidence type="ECO:0000259" key="1">
    <source>
        <dbReference type="Pfam" id="PF13454"/>
    </source>
</evidence>
<dbReference type="Gene3D" id="3.50.50.60">
    <property type="entry name" value="FAD/NAD(P)-binding domain"/>
    <property type="match status" value="1"/>
</dbReference>
<name>A0ABW3V2S6_9HYPH</name>
<protein>
    <submittedName>
        <fullName evidence="2">FAD/NAD(P)-binding protein</fullName>
    </submittedName>
</protein>
<reference evidence="3" key="1">
    <citation type="journal article" date="2019" name="Int. J. Syst. Evol. Microbiol.">
        <title>The Global Catalogue of Microorganisms (GCM) 10K type strain sequencing project: providing services to taxonomists for standard genome sequencing and annotation.</title>
        <authorList>
            <consortium name="The Broad Institute Genomics Platform"/>
            <consortium name="The Broad Institute Genome Sequencing Center for Infectious Disease"/>
            <person name="Wu L."/>
            <person name="Ma J."/>
        </authorList>
    </citation>
    <scope>NUCLEOTIDE SEQUENCE [LARGE SCALE GENOMIC DNA]</scope>
    <source>
        <strain evidence="3">CCUG 49584</strain>
    </source>
</reference>
<dbReference type="RefSeq" id="WP_213600385.1">
    <property type="nucleotide sequence ID" value="NZ_JAUCBM010000035.1"/>
</dbReference>
<proteinExistence type="predicted"/>
<dbReference type="Proteomes" id="UP001597263">
    <property type="component" value="Unassembled WGS sequence"/>
</dbReference>
<gene>
    <name evidence="2" type="ORF">ACFQ35_03685</name>
</gene>
<dbReference type="InterPro" id="IPR038732">
    <property type="entry name" value="HpyO/CreE_NAD-binding"/>
</dbReference>
<sequence>MRSVAVIGSGPTGIYFLKALLESEIKFNITLFEQAAALGTGTPYCPTVNSKQMLANISSIEIPNLLETYCTWLHKLHGSELEIYEISKENITERGFYPRILLGKYFQEQLIEIIKLLIAKGHKINIQNNSFVRDVDYLNEKFELRVHSYNFIKQILTYDHVVMATGHYYDKAIDAGNLMASPWPYKKLNKIRNCKVGILGTSLSAIDAFVAVAHNNGSFIENETGELAYNLNPNVSQLDITMMSRKGILPEADFFCPLPYEPLEIFTEELVQNFIHHCQSDLLDETFHLFKLQLLYSDPDYAASISLEALDLQQFNTAYFSPRINHDPFVWAADNLRTTQLNYNDKKTVQWRYAILRMHETFGLIVPHLTLEDLERFNSLIKPIFVDDYASVPHQSIKRILAAHKAGILNIKKLPEDYVIGNPADEGFIAIKGEDFKENFDYLIDATGNKPLSDTDFPFQSIST</sequence>
<evidence type="ECO:0000313" key="2">
    <source>
        <dbReference type="EMBL" id="MFD1226270.1"/>
    </source>
</evidence>
<comment type="caution">
    <text evidence="2">The sequence shown here is derived from an EMBL/GenBank/DDBJ whole genome shotgun (WGS) entry which is preliminary data.</text>
</comment>
<dbReference type="EMBL" id="JBHTMA010000014">
    <property type="protein sequence ID" value="MFD1226270.1"/>
    <property type="molecule type" value="Genomic_DNA"/>
</dbReference>
<dbReference type="Gene3D" id="3.40.50.720">
    <property type="entry name" value="NAD(P)-binding Rossmann-like Domain"/>
    <property type="match status" value="1"/>
</dbReference>
<accession>A0ABW3V2S6</accession>
<organism evidence="2 3">
    <name type="scientific">Pseudochrobactrum kiredjianiae</name>
    <dbReference type="NCBI Taxonomy" id="386305"/>
    <lineage>
        <taxon>Bacteria</taxon>
        <taxon>Pseudomonadati</taxon>
        <taxon>Pseudomonadota</taxon>
        <taxon>Alphaproteobacteria</taxon>
        <taxon>Hyphomicrobiales</taxon>
        <taxon>Brucellaceae</taxon>
        <taxon>Pseudochrobactrum</taxon>
    </lineage>
</organism>
<dbReference type="PANTHER" id="PTHR40254">
    <property type="entry name" value="BLR0577 PROTEIN"/>
    <property type="match status" value="1"/>
</dbReference>
<dbReference type="Pfam" id="PF13454">
    <property type="entry name" value="NAD_binding_9"/>
    <property type="match status" value="1"/>
</dbReference>
<dbReference type="PANTHER" id="PTHR40254:SF1">
    <property type="entry name" value="BLR0577 PROTEIN"/>
    <property type="match status" value="1"/>
</dbReference>
<keyword evidence="3" id="KW-1185">Reference proteome</keyword>
<dbReference type="SUPFAM" id="SSF51905">
    <property type="entry name" value="FAD/NAD(P)-binding domain"/>
    <property type="match status" value="1"/>
</dbReference>